<sequence length="133" mass="15406">MKAILRMLTVSHLAYLEVLMLTDHCKHGNALKKHHLKPIDRPAKLARAVKLAFLTEPARNTRARQAPRTESVAGGMDQRVISQIFSFAGPPLLRRVYVRTTKYYWKPYYGFYYGFYYDYDERGGSDEEEEDGA</sequence>
<protein>
    <recommendedName>
        <fullName evidence="4">PiggyBac transposable element-derived protein domain-containing protein</fullName>
    </recommendedName>
</protein>
<keyword evidence="1" id="KW-0732">Signal</keyword>
<evidence type="ECO:0008006" key="4">
    <source>
        <dbReference type="Google" id="ProtNLM"/>
    </source>
</evidence>
<reference evidence="2" key="1">
    <citation type="submission" date="2021-01" db="EMBL/GenBank/DDBJ databases">
        <title>Phytophthora aleatoria, a newly-described species from Pinus radiata is distinct from Phytophthora cactorum isolates based on comparative genomics.</title>
        <authorList>
            <person name="Mcdougal R."/>
            <person name="Panda P."/>
            <person name="Williams N."/>
            <person name="Studholme D.J."/>
        </authorList>
    </citation>
    <scope>NUCLEOTIDE SEQUENCE</scope>
    <source>
        <strain evidence="2">NZFS 4037</strain>
    </source>
</reference>
<comment type="caution">
    <text evidence="2">The sequence shown here is derived from an EMBL/GenBank/DDBJ whole genome shotgun (WGS) entry which is preliminary data.</text>
</comment>
<proteinExistence type="predicted"/>
<organism evidence="2 3">
    <name type="scientific">Phytophthora aleatoria</name>
    <dbReference type="NCBI Taxonomy" id="2496075"/>
    <lineage>
        <taxon>Eukaryota</taxon>
        <taxon>Sar</taxon>
        <taxon>Stramenopiles</taxon>
        <taxon>Oomycota</taxon>
        <taxon>Peronosporomycetes</taxon>
        <taxon>Peronosporales</taxon>
        <taxon>Peronosporaceae</taxon>
        <taxon>Phytophthora</taxon>
    </lineage>
</organism>
<dbReference type="EMBL" id="JAENGY010000054">
    <property type="protein sequence ID" value="KAG6975671.1"/>
    <property type="molecule type" value="Genomic_DNA"/>
</dbReference>
<name>A0A8J5J569_9STRA</name>
<feature type="chain" id="PRO_5035145021" description="PiggyBac transposable element-derived protein domain-containing protein" evidence="1">
    <location>
        <begin position="17"/>
        <end position="133"/>
    </location>
</feature>
<evidence type="ECO:0000256" key="1">
    <source>
        <dbReference type="SAM" id="SignalP"/>
    </source>
</evidence>
<evidence type="ECO:0000313" key="2">
    <source>
        <dbReference type="EMBL" id="KAG6975671.1"/>
    </source>
</evidence>
<feature type="signal peptide" evidence="1">
    <location>
        <begin position="1"/>
        <end position="16"/>
    </location>
</feature>
<evidence type="ECO:0000313" key="3">
    <source>
        <dbReference type="Proteomes" id="UP000709295"/>
    </source>
</evidence>
<keyword evidence="3" id="KW-1185">Reference proteome</keyword>
<gene>
    <name evidence="2" type="ORF">JG688_00002143</name>
</gene>
<dbReference type="Proteomes" id="UP000709295">
    <property type="component" value="Unassembled WGS sequence"/>
</dbReference>
<accession>A0A8J5J569</accession>
<dbReference type="AlphaFoldDB" id="A0A8J5J569"/>